<proteinExistence type="predicted"/>
<dbReference type="InterPro" id="IPR032774">
    <property type="entry name" value="WG_beta_rep"/>
</dbReference>
<dbReference type="OrthoDB" id="679755at2"/>
<dbReference type="PANTHER" id="PTHR37841:SF1">
    <property type="entry name" value="DUF3298 DOMAIN-CONTAINING PROTEIN"/>
    <property type="match status" value="1"/>
</dbReference>
<evidence type="ECO:0000313" key="1">
    <source>
        <dbReference type="EMBL" id="TWH95436.1"/>
    </source>
</evidence>
<dbReference type="PANTHER" id="PTHR37841">
    <property type="entry name" value="GLR2918 PROTEIN"/>
    <property type="match status" value="1"/>
</dbReference>
<sequence>MHKIILVSILTLFQINLFAQSNDLIRIIEDDKIGYINNYGKIVIKPNYTVGYDFSEGLASVREYDKYGFIDSEGKYVIEPKYDLAFNFYNGIAKVFLKGTPFFIDKNGKIVISKKYTSLEFVNKDLAIVSTASDKKGVLNLVSNNLVIDTIYSSITNFKNGVAIVTNKEISQNGNHLIHKPAVIDITGNLIVPFNKFIEINDYNDGIAKVYFKNTDSNDEIYGYIDDKGNLLFQEKYTGKYLLPDYFNDGIGKISIKKKLSETSYNYYDGYINKTGKIVLNDTINERLRDFSCGRAFILDSNRDYKIVDTNLNKIGNNTYKKISGNGFVNNYAIVSNDVKFGIIDINGNYIVNPKYDLINEIGVVNGYFYYGIENDEETTLWGVANINGITIIEPKLKEFDVEGFKNGILKTSIDDKLVYFNEKGEIIWKEIESKELKLKNLDIDFMNRGYFSAYSKPNKNDLGGYGTSRNIPKKIKNEKFPNKKISLIVHVDSKDTIFSNFNAYNVTLSNLTNKEINFSAQDSRLYMKVQAKDEDGIWKDIEYLPNSWCGNSYHTLTLERNNYWSFKTPIYSGGFKTKFRIELMITNRNENETEEKNIIVYSNEYEGSINPGQFWNRLEYYPNGIMDPYNE</sequence>
<dbReference type="Proteomes" id="UP000315312">
    <property type="component" value="Unassembled WGS sequence"/>
</dbReference>
<dbReference type="AlphaFoldDB" id="A0A562KJ87"/>
<dbReference type="EMBL" id="VLKM01000004">
    <property type="protein sequence ID" value="TWH95436.1"/>
    <property type="molecule type" value="Genomic_DNA"/>
</dbReference>
<comment type="caution">
    <text evidence="1">The sequence shown here is derived from an EMBL/GenBank/DDBJ whole genome shotgun (WGS) entry which is preliminary data.</text>
</comment>
<dbReference type="RefSeq" id="WP_133607228.1">
    <property type="nucleotide sequence ID" value="NZ_SNZC01000001.1"/>
</dbReference>
<accession>A0A562KJ87</accession>
<keyword evidence="2" id="KW-1185">Reference proteome</keyword>
<reference evidence="1 2" key="1">
    <citation type="journal article" date="2015" name="Stand. Genomic Sci.">
        <title>Genomic Encyclopedia of Bacterial and Archaeal Type Strains, Phase III: the genomes of soil and plant-associated and newly described type strains.</title>
        <authorList>
            <person name="Whitman W.B."/>
            <person name="Woyke T."/>
            <person name="Klenk H.P."/>
            <person name="Zhou Y."/>
            <person name="Lilburn T.G."/>
            <person name="Beck B.J."/>
            <person name="De Vos P."/>
            <person name="Vandamme P."/>
            <person name="Eisen J.A."/>
            <person name="Garrity G."/>
            <person name="Hugenholtz P."/>
            <person name="Kyrpides N.C."/>
        </authorList>
    </citation>
    <scope>NUCLEOTIDE SEQUENCE [LARGE SCALE GENOMIC DNA]</scope>
    <source>
        <strain evidence="1 2">CGMCC 1.6844</strain>
    </source>
</reference>
<organism evidence="1 2">
    <name type="scientific">Flavobacterium cheniae</name>
    <dbReference type="NCBI Taxonomy" id="295428"/>
    <lineage>
        <taxon>Bacteria</taxon>
        <taxon>Pseudomonadati</taxon>
        <taxon>Bacteroidota</taxon>
        <taxon>Flavobacteriia</taxon>
        <taxon>Flavobacteriales</taxon>
        <taxon>Flavobacteriaceae</taxon>
        <taxon>Flavobacterium</taxon>
    </lineage>
</organism>
<name>A0A562KJ87_9FLAO</name>
<gene>
    <name evidence="1" type="ORF">IP97_01112</name>
</gene>
<dbReference type="Pfam" id="PF14903">
    <property type="entry name" value="WG_beta_rep"/>
    <property type="match status" value="3"/>
</dbReference>
<evidence type="ECO:0000313" key="2">
    <source>
        <dbReference type="Proteomes" id="UP000315312"/>
    </source>
</evidence>
<protein>
    <submittedName>
        <fullName evidence="1">WG repeat protein</fullName>
    </submittedName>
</protein>
<dbReference type="SUPFAM" id="SSF69360">
    <property type="entry name" value="Cell wall binding repeat"/>
    <property type="match status" value="1"/>
</dbReference>